<dbReference type="KEGG" id="hoh:Hoch_1566"/>
<dbReference type="EMBL" id="CP001804">
    <property type="protein sequence ID" value="ACY14117.1"/>
    <property type="molecule type" value="Genomic_DNA"/>
</dbReference>
<evidence type="ECO:0000313" key="4">
    <source>
        <dbReference type="Proteomes" id="UP000001880"/>
    </source>
</evidence>
<dbReference type="HOGENOM" id="CLU_000538_0_0_7"/>
<keyword evidence="1" id="KW-0677">Repeat</keyword>
<reference evidence="3 4" key="1">
    <citation type="journal article" date="2010" name="Stand. Genomic Sci.">
        <title>Complete genome sequence of Haliangium ochraceum type strain (SMP-2).</title>
        <authorList>
            <consortium name="US DOE Joint Genome Institute (JGI-PGF)"/>
            <person name="Ivanova N."/>
            <person name="Daum C."/>
            <person name="Lang E."/>
            <person name="Abt B."/>
            <person name="Kopitz M."/>
            <person name="Saunders E."/>
            <person name="Lapidus A."/>
            <person name="Lucas S."/>
            <person name="Glavina Del Rio T."/>
            <person name="Nolan M."/>
            <person name="Tice H."/>
            <person name="Copeland A."/>
            <person name="Cheng J.F."/>
            <person name="Chen F."/>
            <person name="Bruce D."/>
            <person name="Goodwin L."/>
            <person name="Pitluck S."/>
            <person name="Mavromatis K."/>
            <person name="Pati A."/>
            <person name="Mikhailova N."/>
            <person name="Chen A."/>
            <person name="Palaniappan K."/>
            <person name="Land M."/>
            <person name="Hauser L."/>
            <person name="Chang Y.J."/>
            <person name="Jeffries C.D."/>
            <person name="Detter J.C."/>
            <person name="Brettin T."/>
            <person name="Rohde M."/>
            <person name="Goker M."/>
            <person name="Bristow J."/>
            <person name="Markowitz V."/>
            <person name="Eisen J.A."/>
            <person name="Hugenholtz P."/>
            <person name="Kyrpides N.C."/>
            <person name="Klenk H.P."/>
        </authorList>
    </citation>
    <scope>NUCLEOTIDE SEQUENCE [LARGE SCALE GENOMIC DNA]</scope>
    <source>
        <strain evidence="4">DSM 14365 / CIP 107738 / JCM 11303 / AJ 13395 / SMP-2</strain>
    </source>
</reference>
<evidence type="ECO:0000313" key="3">
    <source>
        <dbReference type="EMBL" id="ACY14117.1"/>
    </source>
</evidence>
<dbReference type="SMART" id="SM00567">
    <property type="entry name" value="EZ_HEAT"/>
    <property type="match status" value="21"/>
</dbReference>
<dbReference type="SMART" id="SM00320">
    <property type="entry name" value="WD40"/>
    <property type="match status" value="3"/>
</dbReference>
<dbReference type="InterPro" id="IPR016024">
    <property type="entry name" value="ARM-type_fold"/>
</dbReference>
<accession>D0LVY3</accession>
<dbReference type="Gene3D" id="2.130.10.10">
    <property type="entry name" value="YVTN repeat-like/Quinoprotein amine dehydrogenase"/>
    <property type="match status" value="1"/>
</dbReference>
<dbReference type="SUPFAM" id="SSF69322">
    <property type="entry name" value="Tricorn protease domain 2"/>
    <property type="match status" value="1"/>
</dbReference>
<name>D0LVY3_HALO1</name>
<keyword evidence="4" id="KW-1185">Reference proteome</keyword>
<dbReference type="PANTHER" id="PTHR12697">
    <property type="entry name" value="PBS LYASE HEAT-LIKE PROTEIN"/>
    <property type="match status" value="1"/>
</dbReference>
<dbReference type="eggNOG" id="COG1413">
    <property type="taxonomic scope" value="Bacteria"/>
</dbReference>
<dbReference type="InterPro" id="IPR011989">
    <property type="entry name" value="ARM-like"/>
</dbReference>
<dbReference type="SUPFAM" id="SSF48371">
    <property type="entry name" value="ARM repeat"/>
    <property type="match status" value="5"/>
</dbReference>
<sequence length="2243" mass="236547">MAEKFGHHVERLRAVAVSPSRRLLAIAGERDLGVRAGNSVDAPTHVQVLGLAKFDAKHATAIASAVHALCFVSDELLLIGSARGEITGVDPSAVGGGAARVSIAATAAGEAGAAVRAIACDAAGTYAATAGDDGVLRVFRIGDAALEPVAAHAVSTRPLRAVAIDPQGALVAAAGDDGVIYALPLTAEGGEPRRMPCGEGGVGALCFTGDARIAAGCGDGSIHLCYLEGAVDAENRSGEAGHTAMVRGLVYGAALVDEAGRALPRRLYSIAEDGALKLWQLDTRRRPKTLDLGAGALRAMAWRSAERSAKVDKRGGALAVVSDSRTLIATDIDEQAEPNQALRRLGSEFERLTEDLGARADQVRIAAVDTLSGYEEDEARELLDRALSQDRKPEVRKHAAELIGKSGRRLSRPALRTALNDDNKGVRRAALSALRAIDSDTPLAPLRAALGSRHSDMRIAAVRALPALRAVSPLVPGLIADALRDAASEVRSAAIDALYELEGKDSLEPVRIAIARGPADVRQMALLRLARARQTQDPLGAALLEGALDDDDESVRATAFLIAVGARSALAARLRQVDANTTKALSALEKDGRLSDVASGAELSEDDLSPLFAALTCRHPDTALRAARTLGLLGDARATGALLQLSREPDVGVRGYVVEALSAAAAAMPGDTRLVARLEWLLDDDAEGVRGAAFNALQWLAQPEGARGQLDLAALLLRCSSRDVRLRALPILVQFGGNGSFAKRGVDAELGERASALLGDALDDEDDKVRGEAFSTLWSWHGKEPEVALGRGAACRHADIRRRVVAELARLPKKSGALEPGAWGDVALIALLGDADASVGKAAFDALTDKKEGKRRVDVHRAALDAPRPAVRVAALAGARRSMAGELRERVVELVGDEQPSVHIAAIECLDRIAPDDASGFALAFGSIFYELRVRACELCGKRRDSRAIAPASELLSIPATHINRPSDAIRQRAARALADVGDPSTIAFCVSLLEDEDGVVREMAARGLATACRPGEEQPLVDALSHNDLPVRSWVAEGLARLGDVRAVPVLAGTLRHDHQPIRVGAIYGFVALGPDGVRGILQGLDDRNRDIQDLVFAVIVARDAALTRAGLPPDLLLSALSSSHPEIRFAAARVLETRIRLGEGADALSELAMELVGPRKPDRASDMKDWPDEDERRRRLQVVIDALASDHPAQRYAATQVLSLRGQALAFWREAERLSGPSSSKRPRIPHTNWEDGEEFQPRKRDWIRSLLGKRTAAAGETATERVLTVLKFAGAAGGRAVPPQQTSFDTGAAERLVFGTYAGLVRQAPPRGEADETHRVRRDSIARLAALAASSAVGRDAALPVLRRALSDPHHLVRKAALSALRELYPSGAHEPQELALQASAADVGRGAVDELVAAALDGDEAAAALAKRALDAPVPEVRAYAMTQLPRLFENGSLEPWLLALSSRHADVRLAVVDRLVDATDERVVDALGRALESDHEDLRFKAAAALARRGDARTVDVLAGFLRSENARQWRAALQVLGELAHARPGEDGAAAAAAAARTVAARLEDDPDRTADRGALIDALSKIGSAAGGEVLLGLLGDDEAGVRSRALQTLLGIARDPEAPVRGYPDGTKRTRYDEALALSYLREAAASTDPALRLAACAGLRDIDDAGAETLLARLIEDREESVRVAAGEALAFRARYAEGATVDSLASALRGGRRELVLPAAEGLALRGKPEAFQALLLVFKAGEQDDRERAVLALGSLGDRRALEELEPLLDTKAELEDEDRELAPAVAEALGRMLPRLEADAEAGKSDEAEAEAARVRRTVETLAREAAPPLRTRALTGLRWAGDERSRALLERIAGDRMENRAVRIHAVTELGHLGHEGSAGVLGDNLHDGNYQIRWVSMVALRRVLEGQQTRVSLRALRSPYDDVRGPAAVYLAQAGDPEVLVARLSEIDSEDVRRRLREGLIRRGACPEQPLRALLTAAPGGEAEGARADAAWIAGACAGEALADAVVEAVGQARSAWHTARERGVSTAAERAPQERAESAWRAALWAAGRIGDGGASTGAARTALAEEAPSAVRAEALRVLATRGGAGDVAAIEPCLSDPAPEVRMAAAAAVAALAPARAGALLGSLAVADAAAMAPVAAAAVAEGGGKALLQSSAGRQMALPVVLGENRLEELTAIAGASGKDPARLVAIAALGRMATEEAGAALQAILDSDGQDEAVYKAAYRALRKLQRRVDKRRQYQEAMS</sequence>
<dbReference type="Pfam" id="PF02985">
    <property type="entry name" value="HEAT"/>
    <property type="match status" value="2"/>
</dbReference>
<dbReference type="InterPro" id="IPR015943">
    <property type="entry name" value="WD40/YVTN_repeat-like_dom_sf"/>
</dbReference>
<protein>
    <submittedName>
        <fullName evidence="3">HEAT domain containing protein</fullName>
    </submittedName>
</protein>
<evidence type="ECO:0000256" key="1">
    <source>
        <dbReference type="ARBA" id="ARBA00022737"/>
    </source>
</evidence>
<dbReference type="Pfam" id="PF13646">
    <property type="entry name" value="HEAT_2"/>
    <property type="match status" value="4"/>
</dbReference>
<dbReference type="InterPro" id="IPR001680">
    <property type="entry name" value="WD40_rpt"/>
</dbReference>
<gene>
    <name evidence="3" type="ordered locus">Hoch_1566</name>
</gene>
<evidence type="ECO:0000256" key="2">
    <source>
        <dbReference type="SAM" id="MobiDB-lite"/>
    </source>
</evidence>
<dbReference type="OrthoDB" id="5476093at2"/>
<organism evidence="3 4">
    <name type="scientific">Haliangium ochraceum (strain DSM 14365 / JCM 11303 / SMP-2)</name>
    <dbReference type="NCBI Taxonomy" id="502025"/>
    <lineage>
        <taxon>Bacteria</taxon>
        <taxon>Pseudomonadati</taxon>
        <taxon>Myxococcota</taxon>
        <taxon>Polyangia</taxon>
        <taxon>Haliangiales</taxon>
        <taxon>Kofleriaceae</taxon>
        <taxon>Haliangium</taxon>
    </lineage>
</organism>
<feature type="region of interest" description="Disordered" evidence="2">
    <location>
        <begin position="1222"/>
        <end position="1241"/>
    </location>
</feature>
<dbReference type="Proteomes" id="UP000001880">
    <property type="component" value="Chromosome"/>
</dbReference>
<dbReference type="RefSeq" id="WP_012826726.1">
    <property type="nucleotide sequence ID" value="NC_013440.1"/>
</dbReference>
<dbReference type="Gene3D" id="1.25.10.10">
    <property type="entry name" value="Leucine-rich Repeat Variant"/>
    <property type="match status" value="9"/>
</dbReference>
<dbReference type="InterPro" id="IPR004155">
    <property type="entry name" value="PBS_lyase_HEAT"/>
</dbReference>
<proteinExistence type="predicted"/>
<dbReference type="PANTHER" id="PTHR12697:SF5">
    <property type="entry name" value="DEOXYHYPUSINE HYDROXYLASE"/>
    <property type="match status" value="1"/>
</dbReference>
<dbReference type="GO" id="GO:0016491">
    <property type="term" value="F:oxidoreductase activity"/>
    <property type="evidence" value="ECO:0007669"/>
    <property type="project" value="TreeGrafter"/>
</dbReference>
<dbReference type="InterPro" id="IPR000357">
    <property type="entry name" value="HEAT"/>
</dbReference>
<dbReference type="STRING" id="502025.Hoch_1566"/>